<protein>
    <submittedName>
        <fullName evidence="2">Uncharacterized protein</fullName>
    </submittedName>
</protein>
<evidence type="ECO:0000256" key="1">
    <source>
        <dbReference type="SAM" id="MobiDB-lite"/>
    </source>
</evidence>
<dbReference type="AlphaFoldDB" id="A0A0H5Q650"/>
<evidence type="ECO:0000313" key="2">
    <source>
        <dbReference type="EMBL" id="CRY97353.1"/>
    </source>
</evidence>
<accession>A0A0H5Q650</accession>
<organism evidence="2">
    <name type="scientific">uncultured prokaryote</name>
    <dbReference type="NCBI Taxonomy" id="198431"/>
    <lineage>
        <taxon>unclassified sequences</taxon>
        <taxon>environmental samples</taxon>
    </lineage>
</organism>
<reference evidence="2" key="1">
    <citation type="submission" date="2015-06" db="EMBL/GenBank/DDBJ databases">
        <authorList>
            <person name="Joergensen T."/>
        </authorList>
    </citation>
    <scope>NUCLEOTIDE SEQUENCE</scope>
    <source>
        <strain evidence="2">RGFK1505</strain>
    </source>
</reference>
<feature type="region of interest" description="Disordered" evidence="1">
    <location>
        <begin position="167"/>
        <end position="187"/>
    </location>
</feature>
<name>A0A0H5Q650_9ZZZZ</name>
<sequence>MFQYVPTWTGNRIGSGATVLNFINVDEETTSYDDVAAQVQVWFESMSNFMPDDTRIQFPREMREIDPATGALIGFISVSALTDVVGESNSVFPAGSGRVVRWGTGSVVGNRRAIGHTYLVPSAGCYTTGGDVQASTILADATAHSSFLSGLVAFGAELAVWSRPFAGDPEATPPKPARTGVASAVTSGQTLIRPTALRTRND</sequence>
<proteinExistence type="predicted"/>
<dbReference type="EMBL" id="LN854042">
    <property type="protein sequence ID" value="CRY97353.1"/>
    <property type="molecule type" value="Genomic_DNA"/>
</dbReference>
<reference evidence="2" key="2">
    <citation type="submission" date="2015-07" db="EMBL/GenBank/DDBJ databases">
        <title>Plasmids, circular viruses and viroids from rat gut.</title>
        <authorList>
            <person name="Jorgensen T.J."/>
            <person name="Hansen M.A."/>
            <person name="Xu Z."/>
            <person name="Tabak M.A."/>
            <person name="Sorensen S.J."/>
            <person name="Hansen L.H."/>
        </authorList>
    </citation>
    <scope>NUCLEOTIDE SEQUENCE</scope>
    <source>
        <strain evidence="2">RGFK1505</strain>
    </source>
</reference>